<dbReference type="GO" id="GO:1990904">
    <property type="term" value="C:ribonucleoprotein complex"/>
    <property type="evidence" value="ECO:0007669"/>
    <property type="project" value="UniProtKB-KW"/>
</dbReference>
<dbReference type="InterPro" id="IPR000626">
    <property type="entry name" value="Ubiquitin-like_dom"/>
</dbReference>
<dbReference type="Pfam" id="PF01020">
    <property type="entry name" value="Ribosomal_L40e"/>
    <property type="match status" value="1"/>
</dbReference>
<dbReference type="GO" id="GO:0005840">
    <property type="term" value="C:ribosome"/>
    <property type="evidence" value="ECO:0007669"/>
    <property type="project" value="UniProtKB-KW"/>
</dbReference>
<evidence type="ECO:0000313" key="24">
    <source>
        <dbReference type="Proteomes" id="UP001420932"/>
    </source>
</evidence>
<keyword evidence="20" id="KW-0687">Ribonucleoprotein</keyword>
<dbReference type="AlphaFoldDB" id="A0AAP0E7B9"/>
<keyword evidence="18" id="KW-0325">Glycoprotein</keyword>
<comment type="subunit">
    <text evidence="21">Part of the 60S ribosomal subunit.</text>
</comment>
<evidence type="ECO:0000256" key="7">
    <source>
        <dbReference type="ARBA" id="ARBA00022475"/>
    </source>
</evidence>
<dbReference type="InterPro" id="IPR051848">
    <property type="entry name" value="PGIP"/>
</dbReference>
<evidence type="ECO:0000256" key="18">
    <source>
        <dbReference type="ARBA" id="ARBA00023180"/>
    </source>
</evidence>
<keyword evidence="10" id="KW-0433">Leucine-rich repeat</keyword>
<accession>A0AAP0E7B9</accession>
<dbReference type="InterPro" id="IPR001975">
    <property type="entry name" value="Ribosomal_eL40_dom"/>
</dbReference>
<evidence type="ECO:0000256" key="15">
    <source>
        <dbReference type="ARBA" id="ARBA00022989"/>
    </source>
</evidence>
<keyword evidence="12" id="KW-0732">Signal</keyword>
<dbReference type="GO" id="GO:0051707">
    <property type="term" value="P:response to other organism"/>
    <property type="evidence" value="ECO:0007669"/>
    <property type="project" value="UniProtKB-ARBA"/>
</dbReference>
<dbReference type="GO" id="GO:0005634">
    <property type="term" value="C:nucleus"/>
    <property type="evidence" value="ECO:0007669"/>
    <property type="project" value="UniProtKB-SubCell"/>
</dbReference>
<dbReference type="GO" id="GO:0005886">
    <property type="term" value="C:plasma membrane"/>
    <property type="evidence" value="ECO:0007669"/>
    <property type="project" value="UniProtKB-SubCell"/>
</dbReference>
<dbReference type="Pfam" id="PF00240">
    <property type="entry name" value="ubiquitin"/>
    <property type="match status" value="1"/>
</dbReference>
<evidence type="ECO:0000256" key="17">
    <source>
        <dbReference type="ARBA" id="ARBA00023170"/>
    </source>
</evidence>
<dbReference type="GO" id="GO:0003735">
    <property type="term" value="F:structural constituent of ribosome"/>
    <property type="evidence" value="ECO:0007669"/>
    <property type="project" value="InterPro"/>
</dbReference>
<dbReference type="FunFam" id="3.10.20.90:FF:000428">
    <property type="entry name" value="Polyubiquitin-C"/>
    <property type="match status" value="1"/>
</dbReference>
<dbReference type="PROSITE" id="PS50053">
    <property type="entry name" value="UBIQUITIN_2"/>
    <property type="match status" value="1"/>
</dbReference>
<keyword evidence="16" id="KW-0472">Membrane</keyword>
<keyword evidence="8" id="KW-0963">Cytoplasm</keyword>
<dbReference type="PANTHER" id="PTHR48059">
    <property type="entry name" value="POLYGALACTURONASE INHIBITOR 1"/>
    <property type="match status" value="1"/>
</dbReference>
<keyword evidence="11" id="KW-0812">Transmembrane</keyword>
<protein>
    <recommendedName>
        <fullName evidence="22">Ubiquitin-like domain-containing protein</fullName>
    </recommendedName>
</protein>
<evidence type="ECO:0000313" key="23">
    <source>
        <dbReference type="EMBL" id="KAK9087934.1"/>
    </source>
</evidence>
<comment type="caution">
    <text evidence="23">The sequence shown here is derived from an EMBL/GenBank/DDBJ whole genome shotgun (WGS) entry which is preliminary data.</text>
</comment>
<organism evidence="23 24">
    <name type="scientific">Stephania yunnanensis</name>
    <dbReference type="NCBI Taxonomy" id="152371"/>
    <lineage>
        <taxon>Eukaryota</taxon>
        <taxon>Viridiplantae</taxon>
        <taxon>Streptophyta</taxon>
        <taxon>Embryophyta</taxon>
        <taxon>Tracheophyta</taxon>
        <taxon>Spermatophyta</taxon>
        <taxon>Magnoliopsida</taxon>
        <taxon>Ranunculales</taxon>
        <taxon>Menispermaceae</taxon>
        <taxon>Menispermoideae</taxon>
        <taxon>Cissampelideae</taxon>
        <taxon>Stephania</taxon>
    </lineage>
</organism>
<keyword evidence="15" id="KW-1133">Transmembrane helix</keyword>
<evidence type="ECO:0000256" key="16">
    <source>
        <dbReference type="ARBA" id="ARBA00023136"/>
    </source>
</evidence>
<dbReference type="EMBL" id="JBBNAF010000013">
    <property type="protein sequence ID" value="KAK9087934.1"/>
    <property type="molecule type" value="Genomic_DNA"/>
</dbReference>
<evidence type="ECO:0000259" key="22">
    <source>
        <dbReference type="PROSITE" id="PS50053"/>
    </source>
</evidence>
<evidence type="ECO:0000256" key="4">
    <source>
        <dbReference type="ARBA" id="ARBA00004496"/>
    </source>
</evidence>
<reference evidence="23 24" key="1">
    <citation type="submission" date="2024-01" db="EMBL/GenBank/DDBJ databases">
        <title>Genome assemblies of Stephania.</title>
        <authorList>
            <person name="Yang L."/>
        </authorList>
    </citation>
    <scope>NUCLEOTIDE SEQUENCE [LARGE SCALE GENOMIC DNA]</scope>
    <source>
        <strain evidence="23">YNDBR</strain>
        <tissue evidence="23">Leaf</tissue>
    </source>
</reference>
<evidence type="ECO:0000256" key="13">
    <source>
        <dbReference type="ARBA" id="ARBA00022737"/>
    </source>
</evidence>
<dbReference type="SUPFAM" id="SSF57829">
    <property type="entry name" value="Zn-binding ribosomal proteins"/>
    <property type="match status" value="1"/>
</dbReference>
<evidence type="ECO:0000256" key="14">
    <source>
        <dbReference type="ARBA" id="ARBA00022980"/>
    </source>
</evidence>
<evidence type="ECO:0000256" key="6">
    <source>
        <dbReference type="ARBA" id="ARBA00010570"/>
    </source>
</evidence>
<dbReference type="SUPFAM" id="SSF52058">
    <property type="entry name" value="L domain-like"/>
    <property type="match status" value="1"/>
</dbReference>
<dbReference type="SMART" id="SM00213">
    <property type="entry name" value="UBQ"/>
    <property type="match status" value="1"/>
</dbReference>
<dbReference type="InterPro" id="IPR029071">
    <property type="entry name" value="Ubiquitin-like_domsf"/>
</dbReference>
<keyword evidence="7" id="KW-1003">Cell membrane</keyword>
<evidence type="ECO:0000256" key="10">
    <source>
        <dbReference type="ARBA" id="ARBA00022614"/>
    </source>
</evidence>
<name>A0AAP0E7B9_9MAGN</name>
<comment type="similarity">
    <text evidence="5">In the N-terminal section; belongs to the ubiquitin family.</text>
</comment>
<comment type="function">
    <text evidence="1">Component of the 60S subunit of the ribosome.</text>
</comment>
<dbReference type="GO" id="GO:0005737">
    <property type="term" value="C:cytoplasm"/>
    <property type="evidence" value="ECO:0007669"/>
    <property type="project" value="UniProtKB-SubCell"/>
</dbReference>
<dbReference type="InterPro" id="IPR001611">
    <property type="entry name" value="Leu-rich_rpt"/>
</dbReference>
<dbReference type="Pfam" id="PF00560">
    <property type="entry name" value="LRR_1"/>
    <property type="match status" value="4"/>
</dbReference>
<dbReference type="FunFam" id="3.80.10.10:FF:000299">
    <property type="entry name" value="Piriformospora indica-insensitive protein 2"/>
    <property type="match status" value="1"/>
</dbReference>
<sequence>MGALLEDTYWAQMHPHPCTDTPWPGIQCGVVDQFQDPLIFHVTKLHIGPDVANPVCKTSANLSSQSLLKLPFLKSISIFNCFVSTEVSLSPSLFNSFSSLEQIVFKSNPNLGGLIPHTIADVTTLRVLCLSQNSLQGEIPKEIGKLWQLEQLDFSYNHLTGSVPQEIGQLSSLTILDLSFNNFQGQVPNSLGLFTSIQKIDLSFNSFVGELPKKIGNLRDLILLDLSHNYLQGPLPDTLLGLKGLQYLILDNNPINSKLPNFLGALCNLVVMSFSNCGLVGQIPTSIADLGHLSALSLDRNRLSGGVPTKLGALPHLGQLNLSQNELSGEVFFTDDVVERLGKRLDVRGNSGLCRSHEMHKKFYQILNIPDCLDSSSSQSAGGAAGGGDQYEKLKPNLVSGRESRIPPDQQRLIFAGKQLEDGRTLADYNIQKESTLHLVLRLRGGIIEPSLMALARKYNQEKMICRKCYARLHPRAVNCRKKKCGHSNQLRPKKKIK</sequence>
<dbReference type="Gene3D" id="3.10.20.90">
    <property type="entry name" value="Phosphatidylinositol 3-kinase Catalytic Subunit, Chain A, domain 1"/>
    <property type="match status" value="1"/>
</dbReference>
<dbReference type="Pfam" id="PF13855">
    <property type="entry name" value="LRR_8"/>
    <property type="match status" value="1"/>
</dbReference>
<keyword evidence="13" id="KW-0677">Repeat</keyword>
<dbReference type="InterPro" id="IPR011332">
    <property type="entry name" value="Ribosomal_zn-bd"/>
</dbReference>
<evidence type="ECO:0000256" key="12">
    <source>
        <dbReference type="ARBA" id="ARBA00022729"/>
    </source>
</evidence>
<dbReference type="Proteomes" id="UP001420932">
    <property type="component" value="Unassembled WGS sequence"/>
</dbReference>
<keyword evidence="24" id="KW-1185">Reference proteome</keyword>
<dbReference type="FunFam" id="4.10.1060.50:FF:000001">
    <property type="entry name" value="ubiquitin-60S ribosomal protein L40"/>
    <property type="match status" value="1"/>
</dbReference>
<feature type="domain" description="Ubiquitin-like" evidence="22">
    <location>
        <begin position="394"/>
        <end position="446"/>
    </location>
</feature>
<dbReference type="SMART" id="SM01377">
    <property type="entry name" value="Ribosomal_L40e"/>
    <property type="match status" value="1"/>
</dbReference>
<evidence type="ECO:0000256" key="19">
    <source>
        <dbReference type="ARBA" id="ARBA00023242"/>
    </source>
</evidence>
<dbReference type="GO" id="GO:0051606">
    <property type="term" value="P:detection of stimulus"/>
    <property type="evidence" value="ECO:0007669"/>
    <property type="project" value="UniProtKB-ARBA"/>
</dbReference>
<comment type="similarity">
    <text evidence="6">In the C-terminal section; belongs to the eukaryotic ribosomal protein eL40 family.</text>
</comment>
<keyword evidence="9" id="KW-1017">Isopeptide bond</keyword>
<evidence type="ECO:0000256" key="2">
    <source>
        <dbReference type="ARBA" id="ARBA00004123"/>
    </source>
</evidence>
<keyword evidence="19" id="KW-0539">Nucleus</keyword>
<dbReference type="Gene3D" id="3.80.10.10">
    <property type="entry name" value="Ribonuclease Inhibitor"/>
    <property type="match status" value="1"/>
</dbReference>
<evidence type="ECO:0000256" key="3">
    <source>
        <dbReference type="ARBA" id="ARBA00004251"/>
    </source>
</evidence>
<dbReference type="InterPro" id="IPR038587">
    <property type="entry name" value="Ribosomal_eL40_sf"/>
</dbReference>
<evidence type="ECO:0000256" key="1">
    <source>
        <dbReference type="ARBA" id="ARBA00002241"/>
    </source>
</evidence>
<evidence type="ECO:0000256" key="8">
    <source>
        <dbReference type="ARBA" id="ARBA00022490"/>
    </source>
</evidence>
<proteinExistence type="inferred from homology"/>
<comment type="subcellular location">
    <subcellularLocation>
        <location evidence="3">Cell membrane</location>
        <topology evidence="3">Single-pass type I membrane protein</topology>
    </subcellularLocation>
    <subcellularLocation>
        <location evidence="4">Cytoplasm</location>
    </subcellularLocation>
    <subcellularLocation>
        <location evidence="2">Nucleus</location>
    </subcellularLocation>
</comment>
<dbReference type="InterPro" id="IPR019956">
    <property type="entry name" value="Ubiquitin_dom"/>
</dbReference>
<dbReference type="PANTHER" id="PTHR48059:SF30">
    <property type="entry name" value="OS06G0587000 PROTEIN"/>
    <property type="match status" value="1"/>
</dbReference>
<dbReference type="InterPro" id="IPR032675">
    <property type="entry name" value="LRR_dom_sf"/>
</dbReference>
<evidence type="ECO:0000256" key="9">
    <source>
        <dbReference type="ARBA" id="ARBA00022499"/>
    </source>
</evidence>
<keyword evidence="14" id="KW-0689">Ribosomal protein</keyword>
<evidence type="ECO:0000256" key="11">
    <source>
        <dbReference type="ARBA" id="ARBA00022692"/>
    </source>
</evidence>
<evidence type="ECO:0000256" key="20">
    <source>
        <dbReference type="ARBA" id="ARBA00023274"/>
    </source>
</evidence>
<evidence type="ECO:0000256" key="21">
    <source>
        <dbReference type="ARBA" id="ARBA00035124"/>
    </source>
</evidence>
<dbReference type="GO" id="GO:0006412">
    <property type="term" value="P:translation"/>
    <property type="evidence" value="ECO:0007669"/>
    <property type="project" value="InterPro"/>
</dbReference>
<dbReference type="PRINTS" id="PR00348">
    <property type="entry name" value="UBIQUITIN"/>
</dbReference>
<gene>
    <name evidence="23" type="ORF">Syun_030328</name>
</gene>
<dbReference type="FunFam" id="3.80.10.10:FF:000269">
    <property type="entry name" value="Piriformospora indica-insensitive protein 2"/>
    <property type="match status" value="1"/>
</dbReference>
<evidence type="ECO:0000256" key="5">
    <source>
        <dbReference type="ARBA" id="ARBA00008373"/>
    </source>
</evidence>
<keyword evidence="17" id="KW-0675">Receptor</keyword>
<dbReference type="Gene3D" id="4.10.1060.50">
    <property type="match status" value="1"/>
</dbReference>
<dbReference type="SUPFAM" id="SSF54236">
    <property type="entry name" value="Ubiquitin-like"/>
    <property type="match status" value="1"/>
</dbReference>
<dbReference type="FunFam" id="3.80.10.10:FF:000470">
    <property type="entry name" value="LRR receptor-like serine/threonine-protein kinase RPK2"/>
    <property type="match status" value="1"/>
</dbReference>